<keyword evidence="1" id="KW-0732">Signal</keyword>
<feature type="signal peptide" evidence="1">
    <location>
        <begin position="1"/>
        <end position="20"/>
    </location>
</feature>
<dbReference type="RefSeq" id="WP_195223638.1">
    <property type="nucleotide sequence ID" value="NZ_JADMXZ010000002.1"/>
</dbReference>
<accession>A0AAW6A006</accession>
<gene>
    <name evidence="2" type="ORF">PL707_06295</name>
</gene>
<proteinExistence type="predicted"/>
<feature type="chain" id="PRO_5043319290" description="Secreted protein" evidence="1">
    <location>
        <begin position="21"/>
        <end position="70"/>
    </location>
</feature>
<dbReference type="AlphaFoldDB" id="A0AAW6A006"/>
<reference evidence="2" key="1">
    <citation type="submission" date="2023-01" db="EMBL/GenBank/DDBJ databases">
        <title>Human gut microbiome strain richness.</title>
        <authorList>
            <person name="Chen-Liaw A."/>
        </authorList>
    </citation>
    <scope>NUCLEOTIDE SEQUENCE</scope>
    <source>
        <strain evidence="2">BSD2780120875st1_E5_BSD2780120875b_170604</strain>
    </source>
</reference>
<comment type="caution">
    <text evidence="2">The sequence shown here is derived from an EMBL/GenBank/DDBJ whole genome shotgun (WGS) entry which is preliminary data.</text>
</comment>
<protein>
    <recommendedName>
        <fullName evidence="4">Secreted protein</fullName>
    </recommendedName>
</protein>
<evidence type="ECO:0008006" key="4">
    <source>
        <dbReference type="Google" id="ProtNLM"/>
    </source>
</evidence>
<evidence type="ECO:0000256" key="1">
    <source>
        <dbReference type="SAM" id="SignalP"/>
    </source>
</evidence>
<sequence length="70" mass="7220">MLALLSAPLALLAAFGELGATGSAVRCTMESFTGDSLLEVCSDFSTTLLKDSATLLAMSESCFATGFHLL</sequence>
<evidence type="ECO:0000313" key="2">
    <source>
        <dbReference type="EMBL" id="MDB1161885.1"/>
    </source>
</evidence>
<evidence type="ECO:0000313" key="3">
    <source>
        <dbReference type="Proteomes" id="UP001211105"/>
    </source>
</evidence>
<dbReference type="Proteomes" id="UP001211105">
    <property type="component" value="Unassembled WGS sequence"/>
</dbReference>
<name>A0AAW6A006_9BIFI</name>
<dbReference type="EMBL" id="JAQKGX010000003">
    <property type="protein sequence ID" value="MDB1161885.1"/>
    <property type="molecule type" value="Genomic_DNA"/>
</dbReference>
<organism evidence="2 3">
    <name type="scientific">Bifidobacterium catenulatum</name>
    <dbReference type="NCBI Taxonomy" id="1686"/>
    <lineage>
        <taxon>Bacteria</taxon>
        <taxon>Bacillati</taxon>
        <taxon>Actinomycetota</taxon>
        <taxon>Actinomycetes</taxon>
        <taxon>Bifidobacteriales</taxon>
        <taxon>Bifidobacteriaceae</taxon>
        <taxon>Bifidobacterium</taxon>
    </lineage>
</organism>